<dbReference type="InterPro" id="IPR000873">
    <property type="entry name" value="AMP-dep_synth/lig_dom"/>
</dbReference>
<keyword evidence="2 5" id="KW-0436">Ligase</keyword>
<evidence type="ECO:0000259" key="3">
    <source>
        <dbReference type="Pfam" id="PF00501"/>
    </source>
</evidence>
<dbReference type="SUPFAM" id="SSF56801">
    <property type="entry name" value="Acetyl-CoA synthetase-like"/>
    <property type="match status" value="1"/>
</dbReference>
<keyword evidence="6" id="KW-1185">Reference proteome</keyword>
<feature type="domain" description="AMP-dependent synthetase/ligase" evidence="3">
    <location>
        <begin position="24"/>
        <end position="394"/>
    </location>
</feature>
<protein>
    <submittedName>
        <fullName evidence="5">4-coumarate-CoA ligase 2</fullName>
    </submittedName>
</protein>
<dbReference type="FunCoup" id="A0A151GIN0">
    <property type="interactions" value="535"/>
</dbReference>
<reference evidence="5 6" key="1">
    <citation type="journal article" date="2016" name="Sci. Rep.">
        <title>Insights into Adaptations to a Near-Obligate Nematode Endoparasitic Lifestyle from the Finished Genome of Drechmeria coniospora.</title>
        <authorList>
            <person name="Zhang L."/>
            <person name="Zhou Z."/>
            <person name="Guo Q."/>
            <person name="Fokkens L."/>
            <person name="Miskei M."/>
            <person name="Pocsi I."/>
            <person name="Zhang W."/>
            <person name="Chen M."/>
            <person name="Wang L."/>
            <person name="Sun Y."/>
            <person name="Donzelli B.G."/>
            <person name="Gibson D.M."/>
            <person name="Nelson D.R."/>
            <person name="Luo J.G."/>
            <person name="Rep M."/>
            <person name="Liu H."/>
            <person name="Yang S."/>
            <person name="Wang J."/>
            <person name="Krasnoff S.B."/>
            <person name="Xu Y."/>
            <person name="Molnar I."/>
            <person name="Lin M."/>
        </authorList>
    </citation>
    <scope>NUCLEOTIDE SEQUENCE [LARGE SCALE GENOMIC DNA]</scope>
    <source>
        <strain evidence="5 6">ARSEF 6962</strain>
    </source>
</reference>
<dbReference type="RefSeq" id="XP_040656298.1">
    <property type="nucleotide sequence ID" value="XM_040801265.1"/>
</dbReference>
<feature type="domain" description="AMP-binding enzyme C-terminal" evidence="4">
    <location>
        <begin position="445"/>
        <end position="525"/>
    </location>
</feature>
<dbReference type="Gene3D" id="3.40.50.12780">
    <property type="entry name" value="N-terminal domain of ligase-like"/>
    <property type="match status" value="1"/>
</dbReference>
<evidence type="ECO:0000259" key="4">
    <source>
        <dbReference type="Pfam" id="PF13193"/>
    </source>
</evidence>
<dbReference type="Gene3D" id="3.30.300.30">
    <property type="match status" value="1"/>
</dbReference>
<dbReference type="PANTHER" id="PTHR24096">
    <property type="entry name" value="LONG-CHAIN-FATTY-ACID--COA LIGASE"/>
    <property type="match status" value="1"/>
</dbReference>
<dbReference type="InterPro" id="IPR045851">
    <property type="entry name" value="AMP-bd_C_sf"/>
</dbReference>
<evidence type="ECO:0000313" key="6">
    <source>
        <dbReference type="Proteomes" id="UP000076580"/>
    </source>
</evidence>
<dbReference type="InterPro" id="IPR042099">
    <property type="entry name" value="ANL_N_sf"/>
</dbReference>
<dbReference type="AlphaFoldDB" id="A0A151GIN0"/>
<dbReference type="Pfam" id="PF13193">
    <property type="entry name" value="AMP-binding_C"/>
    <property type="match status" value="1"/>
</dbReference>
<name>A0A151GIN0_DRECN</name>
<organism evidence="5 6">
    <name type="scientific">Drechmeria coniospora</name>
    <name type="common">Nematophagous fungus</name>
    <name type="synonym">Meria coniospora</name>
    <dbReference type="NCBI Taxonomy" id="98403"/>
    <lineage>
        <taxon>Eukaryota</taxon>
        <taxon>Fungi</taxon>
        <taxon>Dikarya</taxon>
        <taxon>Ascomycota</taxon>
        <taxon>Pezizomycotina</taxon>
        <taxon>Sordariomycetes</taxon>
        <taxon>Hypocreomycetidae</taxon>
        <taxon>Hypocreales</taxon>
        <taxon>Ophiocordycipitaceae</taxon>
        <taxon>Drechmeria</taxon>
    </lineage>
</organism>
<evidence type="ECO:0000256" key="2">
    <source>
        <dbReference type="ARBA" id="ARBA00022598"/>
    </source>
</evidence>
<dbReference type="GO" id="GO:0016405">
    <property type="term" value="F:CoA-ligase activity"/>
    <property type="evidence" value="ECO:0007669"/>
    <property type="project" value="TreeGrafter"/>
</dbReference>
<dbReference type="InterPro" id="IPR025110">
    <property type="entry name" value="AMP-bd_C"/>
</dbReference>
<dbReference type="Pfam" id="PF00501">
    <property type="entry name" value="AMP-binding"/>
    <property type="match status" value="1"/>
</dbReference>
<dbReference type="EMBL" id="LAYC01000002">
    <property type="protein sequence ID" value="KYK56946.1"/>
    <property type="molecule type" value="Genomic_DNA"/>
</dbReference>
<comment type="caution">
    <text evidence="5">The sequence shown here is derived from an EMBL/GenBank/DDBJ whole genome shotgun (WGS) entry which is preliminary data.</text>
</comment>
<dbReference type="InParanoid" id="A0A151GIN0"/>
<dbReference type="STRING" id="98403.A0A151GIN0"/>
<dbReference type="PROSITE" id="PS00455">
    <property type="entry name" value="AMP_BINDING"/>
    <property type="match status" value="1"/>
</dbReference>
<evidence type="ECO:0000313" key="5">
    <source>
        <dbReference type="EMBL" id="KYK56946.1"/>
    </source>
</evidence>
<dbReference type="InterPro" id="IPR020845">
    <property type="entry name" value="AMP-binding_CS"/>
</dbReference>
<dbReference type="Proteomes" id="UP000076580">
    <property type="component" value="Chromosome 02"/>
</dbReference>
<proteinExistence type="inferred from homology"/>
<dbReference type="GeneID" id="63716595"/>
<accession>A0A151GIN0</accession>
<evidence type="ECO:0000256" key="1">
    <source>
        <dbReference type="ARBA" id="ARBA00006432"/>
    </source>
</evidence>
<gene>
    <name evidence="5" type="ORF">DCS_03952</name>
</gene>
<sequence>MVVTSPFAAVEVPSIDVWSMYMQQPRDYPDNHTLFVDGDSNRSYTFADVKNLSVAFGKGLRYHFKWQKGDVLAFYTPNSIDTPIVNLGLLWAGGVASPANPTYTVDELAHQLQDSRAKALVTQKPFLEAARDAARKAGLPLANIMLAGDARDETGLHRHWTDVNANAAWMQPSKPAIDPVKDLAYLVYSSGTTGLPKGVMLSHGNVVANSHQARRLDVKNLNWDLDSQLCVVPFFHIYGLAVVLDATFCSGARCIVLPKFDLPKACQLIQDHKVTFLYVPPPVILALGKHPIVDNYDLSSVRYINSAAAPLGRELVVAVWERLKIGVKQGYGLSETSPVVHSQLTDEWWRFQGSVGRLLPNMEAKIVDAEGKELGHGERGELLLKGPNIFQGYWNKPELNRDTFTDDGWYKTGDVFYVCPKGNFFITDRLKELIKYKGFQVAPAELEAKLIGRADIADVCVVGVWDPEQHTEVPRAYVVVGSGVQESDELAKDIVAWLGERVGPPKKLRGGVRFVQEIPKSQSGKILRRVLRERAKEEEPALRAKL</sequence>
<dbReference type="CDD" id="cd05911">
    <property type="entry name" value="Firefly_Luc_like"/>
    <property type="match status" value="1"/>
</dbReference>
<comment type="similarity">
    <text evidence="1">Belongs to the ATP-dependent AMP-binding enzyme family.</text>
</comment>
<dbReference type="PANTHER" id="PTHR24096:SF149">
    <property type="entry name" value="AMP-BINDING DOMAIN-CONTAINING PROTEIN-RELATED"/>
    <property type="match status" value="1"/>
</dbReference>